<reference evidence="1" key="1">
    <citation type="journal article" date="2021" name="Proc. Natl. Acad. Sci. U.S.A.">
        <title>A Catalog of Tens of Thousands of Viruses from Human Metagenomes Reveals Hidden Associations with Chronic Diseases.</title>
        <authorList>
            <person name="Tisza M.J."/>
            <person name="Buck C.B."/>
        </authorList>
    </citation>
    <scope>NUCLEOTIDE SEQUENCE</scope>
    <source>
        <strain evidence="1">CtzA421</strain>
    </source>
</reference>
<keyword evidence="1" id="KW-0238">DNA-binding</keyword>
<organism evidence="1">
    <name type="scientific">Myoviridae sp. ctzA421</name>
    <dbReference type="NCBI Taxonomy" id="2826719"/>
    <lineage>
        <taxon>Viruses</taxon>
        <taxon>Duplodnaviria</taxon>
        <taxon>Heunggongvirae</taxon>
        <taxon>Uroviricota</taxon>
        <taxon>Caudoviricetes</taxon>
    </lineage>
</organism>
<proteinExistence type="predicted"/>
<protein>
    <submittedName>
        <fullName evidence="1">Transcriptional regulator, MarR/EmrR family, emrR, transcriptional regulator, DNA-binding</fullName>
    </submittedName>
</protein>
<accession>A0A8S5LUD7</accession>
<name>A0A8S5LUD7_9CAUD</name>
<dbReference type="GO" id="GO:0003677">
    <property type="term" value="F:DNA binding"/>
    <property type="evidence" value="ECO:0007669"/>
    <property type="project" value="UniProtKB-KW"/>
</dbReference>
<evidence type="ECO:0000313" key="1">
    <source>
        <dbReference type="EMBL" id="DAD73488.1"/>
    </source>
</evidence>
<dbReference type="EMBL" id="BK014737">
    <property type="protein sequence ID" value="DAD73488.1"/>
    <property type="molecule type" value="Genomic_DNA"/>
</dbReference>
<sequence length="79" mass="8543">MKITPAHFEILRRAVALGPRETIQSSDLPHIPAITVDFAISDLADLGLVNAVQSKSDEGGWIAIEITSKGARYLNELEA</sequence>